<reference evidence="1" key="1">
    <citation type="submission" date="2020-12" db="EMBL/GenBank/DDBJ databases">
        <title>Pontibaca salina gen. nov., sp. nov., isolated from marine sediment.</title>
        <authorList>
            <person name="Bo J."/>
            <person name="Wang S."/>
            <person name="Song X."/>
            <person name="Du Z."/>
        </authorList>
    </citation>
    <scope>NUCLEOTIDE SEQUENCE</scope>
    <source>
        <strain evidence="1">S1109L</strain>
    </source>
</reference>
<proteinExistence type="predicted"/>
<dbReference type="EMBL" id="JAEIJD010000001">
    <property type="protein sequence ID" value="MBI6628277.1"/>
    <property type="molecule type" value="Genomic_DNA"/>
</dbReference>
<protein>
    <submittedName>
        <fullName evidence="1">Uncharacterized protein</fullName>
    </submittedName>
</protein>
<evidence type="ECO:0000313" key="1">
    <source>
        <dbReference type="EMBL" id="MBI6628277.1"/>
    </source>
</evidence>
<accession>A0A934HMG2</accession>
<dbReference type="AlphaFoldDB" id="A0A934HMG2"/>
<gene>
    <name evidence="1" type="ORF">JAO82_00140</name>
</gene>
<name>A0A934HMG2_9RHOB</name>
<keyword evidence="2" id="KW-1185">Reference proteome</keyword>
<comment type="caution">
    <text evidence="1">The sequence shown here is derived from an EMBL/GenBank/DDBJ whole genome shotgun (WGS) entry which is preliminary data.</text>
</comment>
<dbReference type="Proteomes" id="UP000613255">
    <property type="component" value="Unassembled WGS sequence"/>
</dbReference>
<evidence type="ECO:0000313" key="2">
    <source>
        <dbReference type="Proteomes" id="UP000613255"/>
    </source>
</evidence>
<dbReference type="RefSeq" id="WP_232897154.1">
    <property type="nucleotide sequence ID" value="NZ_JAEIJD010000001.1"/>
</dbReference>
<organism evidence="1 2">
    <name type="scientific">Pontibaca salina</name>
    <dbReference type="NCBI Taxonomy" id="2795731"/>
    <lineage>
        <taxon>Bacteria</taxon>
        <taxon>Pseudomonadati</taxon>
        <taxon>Pseudomonadota</taxon>
        <taxon>Alphaproteobacteria</taxon>
        <taxon>Rhodobacterales</taxon>
        <taxon>Roseobacteraceae</taxon>
        <taxon>Pontibaca</taxon>
    </lineage>
</organism>
<sequence>MDYYERITAKHEQLLNRYGQGLIEIGRTETIDDPDDPFAPPITTTVWDAVPGIAGGFDSAFVDGSTILATDVRIQTVVPDVVPSPGDMVRIDNATPLTIVKADPLPGAGSPVGYVLQARRG</sequence>